<gene>
    <name evidence="1" type="ORF">B0F90DRAFT_1719962</name>
</gene>
<protein>
    <submittedName>
        <fullName evidence="1">Uncharacterized protein</fullName>
    </submittedName>
</protein>
<keyword evidence="2" id="KW-1185">Reference proteome</keyword>
<dbReference type="Proteomes" id="UP001203297">
    <property type="component" value="Unassembled WGS sequence"/>
</dbReference>
<proteinExistence type="predicted"/>
<organism evidence="1 2">
    <name type="scientific">Multifurca ochricompacta</name>
    <dbReference type="NCBI Taxonomy" id="376703"/>
    <lineage>
        <taxon>Eukaryota</taxon>
        <taxon>Fungi</taxon>
        <taxon>Dikarya</taxon>
        <taxon>Basidiomycota</taxon>
        <taxon>Agaricomycotina</taxon>
        <taxon>Agaricomycetes</taxon>
        <taxon>Russulales</taxon>
        <taxon>Russulaceae</taxon>
        <taxon>Multifurca</taxon>
    </lineage>
</organism>
<evidence type="ECO:0000313" key="2">
    <source>
        <dbReference type="Proteomes" id="UP001203297"/>
    </source>
</evidence>
<dbReference type="EMBL" id="WTXG01000015">
    <property type="protein sequence ID" value="KAI0301174.1"/>
    <property type="molecule type" value="Genomic_DNA"/>
</dbReference>
<name>A0AAD4QL35_9AGAM</name>
<accession>A0AAD4QL35</accession>
<dbReference type="AlphaFoldDB" id="A0AAD4QL35"/>
<evidence type="ECO:0000313" key="1">
    <source>
        <dbReference type="EMBL" id="KAI0301174.1"/>
    </source>
</evidence>
<comment type="caution">
    <text evidence="1">The sequence shown here is derived from an EMBL/GenBank/DDBJ whole genome shotgun (WGS) entry which is preliminary data.</text>
</comment>
<reference evidence="1" key="1">
    <citation type="journal article" date="2022" name="New Phytol.">
        <title>Evolutionary transition to the ectomycorrhizal habit in the genomes of a hyperdiverse lineage of mushroom-forming fungi.</title>
        <authorList>
            <person name="Looney B."/>
            <person name="Miyauchi S."/>
            <person name="Morin E."/>
            <person name="Drula E."/>
            <person name="Courty P.E."/>
            <person name="Kohler A."/>
            <person name="Kuo A."/>
            <person name="LaButti K."/>
            <person name="Pangilinan J."/>
            <person name="Lipzen A."/>
            <person name="Riley R."/>
            <person name="Andreopoulos W."/>
            <person name="He G."/>
            <person name="Johnson J."/>
            <person name="Nolan M."/>
            <person name="Tritt A."/>
            <person name="Barry K.W."/>
            <person name="Grigoriev I.V."/>
            <person name="Nagy L.G."/>
            <person name="Hibbett D."/>
            <person name="Henrissat B."/>
            <person name="Matheny P.B."/>
            <person name="Labbe J."/>
            <person name="Martin F.M."/>
        </authorList>
    </citation>
    <scope>NUCLEOTIDE SEQUENCE</scope>
    <source>
        <strain evidence="1">BPL690</strain>
    </source>
</reference>
<sequence length="66" mass="7544">MARIDCHVTLSHLCDRGSPVHSWAESAGSSACIYIYDSSGREDTLSHLMHFMQRGRPSRRCHRRTL</sequence>